<keyword evidence="2" id="KW-1185">Reference proteome</keyword>
<gene>
    <name evidence="1" type="ORF">DQG23_09080</name>
</gene>
<comment type="caution">
    <text evidence="1">The sequence shown here is derived from an EMBL/GenBank/DDBJ whole genome shotgun (WGS) entry which is preliminary data.</text>
</comment>
<dbReference type="Pfam" id="PF13565">
    <property type="entry name" value="HTH_32"/>
    <property type="match status" value="1"/>
</dbReference>
<proteinExistence type="predicted"/>
<accession>A0A329MPG6</accession>
<dbReference type="EMBL" id="QMFB01000004">
    <property type="protein sequence ID" value="RAV21430.1"/>
    <property type="molecule type" value="Genomic_DNA"/>
</dbReference>
<evidence type="ECO:0000313" key="2">
    <source>
        <dbReference type="Proteomes" id="UP000250369"/>
    </source>
</evidence>
<reference evidence="1 2" key="1">
    <citation type="journal article" date="2009" name="Int. J. Syst. Evol. Microbiol.">
        <title>Paenibacillus contaminans sp. nov., isolated from a contaminated laboratory plate.</title>
        <authorList>
            <person name="Chou J.H."/>
            <person name="Lee J.H."/>
            <person name="Lin M.C."/>
            <person name="Chang P.S."/>
            <person name="Arun A.B."/>
            <person name="Young C.C."/>
            <person name="Chen W.M."/>
        </authorList>
    </citation>
    <scope>NUCLEOTIDE SEQUENCE [LARGE SCALE GENOMIC DNA]</scope>
    <source>
        <strain evidence="1 2">CKOBP-6</strain>
    </source>
</reference>
<dbReference type="Proteomes" id="UP000250369">
    <property type="component" value="Unassembled WGS sequence"/>
</dbReference>
<name>A0A329MPG6_9BACL</name>
<evidence type="ECO:0000313" key="1">
    <source>
        <dbReference type="EMBL" id="RAV21430.1"/>
    </source>
</evidence>
<organism evidence="1 2">
    <name type="scientific">Paenibacillus contaminans</name>
    <dbReference type="NCBI Taxonomy" id="450362"/>
    <lineage>
        <taxon>Bacteria</taxon>
        <taxon>Bacillati</taxon>
        <taxon>Bacillota</taxon>
        <taxon>Bacilli</taxon>
        <taxon>Bacillales</taxon>
        <taxon>Paenibacillaceae</taxon>
        <taxon>Paenibacillus</taxon>
    </lineage>
</organism>
<protein>
    <submittedName>
        <fullName evidence="1">Helix-turn-helix domain-containing protein</fullName>
    </submittedName>
</protein>
<dbReference type="AlphaFoldDB" id="A0A329MPG6"/>
<sequence>MFFASCPSHRMAFVLCQELGVVRNKVKMWRMRLAKAATETNEIETNHPKRLRSRIEDILSDEQRAGAPNTFTPEQVARIIAIACQSPSEHGVPASHWTASELARQAVRQGVVESISPRQVGRF</sequence>